<evidence type="ECO:0000256" key="1">
    <source>
        <dbReference type="ARBA" id="ARBA00006484"/>
    </source>
</evidence>
<comment type="similarity">
    <text evidence="1">Belongs to the short-chain dehydrogenases/reductases (SDR) family.</text>
</comment>
<keyword evidence="2" id="KW-0560">Oxidoreductase</keyword>
<dbReference type="NCBIfam" id="NF009466">
    <property type="entry name" value="PRK12826.1-2"/>
    <property type="match status" value="1"/>
</dbReference>
<evidence type="ECO:0000313" key="4">
    <source>
        <dbReference type="Proteomes" id="UP000199664"/>
    </source>
</evidence>
<dbReference type="PRINTS" id="PR00081">
    <property type="entry name" value="GDHRDH"/>
</dbReference>
<dbReference type="PANTHER" id="PTHR42760">
    <property type="entry name" value="SHORT-CHAIN DEHYDROGENASES/REDUCTASES FAMILY MEMBER"/>
    <property type="match status" value="1"/>
</dbReference>
<dbReference type="STRING" id="1036779.SAMN04515666_106304"/>
<dbReference type="PANTHER" id="PTHR42760:SF129">
    <property type="entry name" value="OXIDOREDUCTASE"/>
    <property type="match status" value="1"/>
</dbReference>
<organism evidence="3 4">
    <name type="scientific">Bosea lupini</name>
    <dbReference type="NCBI Taxonomy" id="1036779"/>
    <lineage>
        <taxon>Bacteria</taxon>
        <taxon>Pseudomonadati</taxon>
        <taxon>Pseudomonadota</taxon>
        <taxon>Alphaproteobacteria</taxon>
        <taxon>Hyphomicrobiales</taxon>
        <taxon>Boseaceae</taxon>
        <taxon>Bosea</taxon>
    </lineage>
</organism>
<gene>
    <name evidence="3" type="ORF">SAMN04515666_106304</name>
</gene>
<accession>A0A1H7UK00</accession>
<dbReference type="InterPro" id="IPR036291">
    <property type="entry name" value="NAD(P)-bd_dom_sf"/>
</dbReference>
<proteinExistence type="inferred from homology"/>
<dbReference type="PRINTS" id="PR00080">
    <property type="entry name" value="SDRFAMILY"/>
</dbReference>
<dbReference type="SUPFAM" id="SSF51735">
    <property type="entry name" value="NAD(P)-binding Rossmann-fold domains"/>
    <property type="match status" value="1"/>
</dbReference>
<dbReference type="Proteomes" id="UP000199664">
    <property type="component" value="Unassembled WGS sequence"/>
</dbReference>
<dbReference type="Pfam" id="PF13561">
    <property type="entry name" value="adh_short_C2"/>
    <property type="match status" value="1"/>
</dbReference>
<dbReference type="AlphaFoldDB" id="A0A1H7UK00"/>
<dbReference type="FunFam" id="3.40.50.720:FF:000173">
    <property type="entry name" value="3-oxoacyl-[acyl-carrier protein] reductase"/>
    <property type="match status" value="1"/>
</dbReference>
<evidence type="ECO:0000313" key="3">
    <source>
        <dbReference type="EMBL" id="SEL97139.1"/>
    </source>
</evidence>
<protein>
    <submittedName>
        <fullName evidence="3">3-oxoacyl-[acyl-carrier protein] reductase</fullName>
    </submittedName>
</protein>
<dbReference type="InterPro" id="IPR002347">
    <property type="entry name" value="SDR_fam"/>
</dbReference>
<evidence type="ECO:0000256" key="2">
    <source>
        <dbReference type="ARBA" id="ARBA00023002"/>
    </source>
</evidence>
<dbReference type="GO" id="GO:0030497">
    <property type="term" value="P:fatty acid elongation"/>
    <property type="evidence" value="ECO:0007669"/>
    <property type="project" value="TreeGrafter"/>
</dbReference>
<sequence length="246" mass="25386">MQAAETARVAIVTGGAGGLGFPIAERLAAKGHRVAIWDIDAGRAEQAAARLPNARGYKVDVTDAAAVAAATEKVVADLGPLGILVTCAGHNGPLAPFAEYPAEGWRFVMALNLDAVFHCCQAAVREMLKTGYGRIVNLASIAGKEGNPNAVAYSASKAGVIGLTKSIGKELATTPIVVNCVTPAAIETEMLNQLTPEFKAFVTAKIPMGRLGRAEEVAALVGWLASEECSFSTGAVFDVSGGRATY</sequence>
<dbReference type="EMBL" id="FOAN01000006">
    <property type="protein sequence ID" value="SEL97139.1"/>
    <property type="molecule type" value="Genomic_DNA"/>
</dbReference>
<dbReference type="PROSITE" id="PS00061">
    <property type="entry name" value="ADH_SHORT"/>
    <property type="match status" value="1"/>
</dbReference>
<dbReference type="InterPro" id="IPR020904">
    <property type="entry name" value="Sc_DH/Rdtase_CS"/>
</dbReference>
<dbReference type="Gene3D" id="3.40.50.720">
    <property type="entry name" value="NAD(P)-binding Rossmann-like Domain"/>
    <property type="match status" value="1"/>
</dbReference>
<keyword evidence="4" id="KW-1185">Reference proteome</keyword>
<reference evidence="4" key="1">
    <citation type="submission" date="2016-10" db="EMBL/GenBank/DDBJ databases">
        <authorList>
            <person name="Varghese N."/>
            <person name="Submissions S."/>
        </authorList>
    </citation>
    <scope>NUCLEOTIDE SEQUENCE [LARGE SCALE GENOMIC DNA]</scope>
    <source>
        <strain evidence="4">LMG 26383,CCUG 61248,R- 45681</strain>
    </source>
</reference>
<dbReference type="OrthoDB" id="9803333at2"/>
<dbReference type="GO" id="GO:0016616">
    <property type="term" value="F:oxidoreductase activity, acting on the CH-OH group of donors, NAD or NADP as acceptor"/>
    <property type="evidence" value="ECO:0007669"/>
    <property type="project" value="TreeGrafter"/>
</dbReference>
<dbReference type="RefSeq" id="WP_091837813.1">
    <property type="nucleotide sequence ID" value="NZ_FOAN01000006.1"/>
</dbReference>
<name>A0A1H7UK00_9HYPH</name>